<accession>A0ABY5BAS4</accession>
<reference evidence="1" key="1">
    <citation type="submission" date="2022-06" db="EMBL/GenBank/DDBJ databases">
        <title>Draft genome sequence of Burkholderia glumae strain GR20004 isolated from rice panicle showing bacterial panicle blight.</title>
        <authorList>
            <person name="Choi S.Y."/>
            <person name="Lee Y.H."/>
        </authorList>
    </citation>
    <scope>NUCLEOTIDE SEQUENCE</scope>
    <source>
        <strain evidence="1">GR20004</strain>
        <plasmid evidence="1">unnamed1</plasmid>
    </source>
</reference>
<geneLocation type="plasmid" evidence="1 2">
    <name>unnamed1</name>
</geneLocation>
<gene>
    <name evidence="1" type="ORF">NFI99_12575</name>
</gene>
<organism evidence="1 2">
    <name type="scientific">Burkholderia glumae</name>
    <name type="common">Pseudomonas glumae</name>
    <dbReference type="NCBI Taxonomy" id="337"/>
    <lineage>
        <taxon>Bacteria</taxon>
        <taxon>Pseudomonadati</taxon>
        <taxon>Pseudomonadota</taxon>
        <taxon>Betaproteobacteria</taxon>
        <taxon>Burkholderiales</taxon>
        <taxon>Burkholderiaceae</taxon>
        <taxon>Burkholderia</taxon>
    </lineage>
</organism>
<keyword evidence="2" id="KW-1185">Reference proteome</keyword>
<protein>
    <submittedName>
        <fullName evidence="1">Uncharacterized protein</fullName>
    </submittedName>
</protein>
<evidence type="ECO:0000313" key="2">
    <source>
        <dbReference type="Proteomes" id="UP001056386"/>
    </source>
</evidence>
<sequence>MEQAKEKVVKYLERVRAFETEVRRWCEARQLTIVEHTADLFEPFVEKYQAPALKVLLGDGSQIAELVPAGSNIIGALGRIDLIGRMARHPFLFYSGKGPAIAINVAGQPGPTPQPIVAGIDGEGWYWLETSITRAKRVDETLFIDLLSDATDHEFQ</sequence>
<dbReference type="EMBL" id="CP099584">
    <property type="protein sequence ID" value="USS44120.1"/>
    <property type="molecule type" value="Genomic_DNA"/>
</dbReference>
<dbReference type="RefSeq" id="WP_252836564.1">
    <property type="nucleotide sequence ID" value="NZ_CP033674.1"/>
</dbReference>
<name>A0ABY5BAS4_BURGL</name>
<dbReference type="Proteomes" id="UP001056386">
    <property type="component" value="Plasmid unnamed1"/>
</dbReference>
<proteinExistence type="predicted"/>
<evidence type="ECO:0000313" key="1">
    <source>
        <dbReference type="EMBL" id="USS44120.1"/>
    </source>
</evidence>
<keyword evidence="1" id="KW-0614">Plasmid</keyword>